<feature type="region of interest" description="Disordered" evidence="1">
    <location>
        <begin position="221"/>
        <end position="250"/>
    </location>
</feature>
<keyword evidence="2" id="KW-1133">Transmembrane helix</keyword>
<dbReference type="AlphaFoldDB" id="A0A518H9N7"/>
<sequence length="250" mass="28236">MGWLSQNLTTIFQFLPGFITAGIVYTLTAHPKSNEFERVVQALIFTVILKTLLLPIRSLFLATGSHWVSLGLWTPDVELTWMIILAIPLGLAFAWIANTDRWHQWARARGLTTRTSYPSEWYGAFKRSGDRWIILHLKGERRLYGWPEEWPDHPDKGHFVIDQPEWVLDDGTQVPIFQANKFLIAACEVERVEFLAFPHEYSIAQENLGAMQAPLIQMHRSEENGSQAAESGAESPADTPNAGVATVGDH</sequence>
<dbReference type="EMBL" id="CP036426">
    <property type="protein sequence ID" value="QDV37559.1"/>
    <property type="molecule type" value="Genomic_DNA"/>
</dbReference>
<dbReference type="RefSeq" id="WP_145275503.1">
    <property type="nucleotide sequence ID" value="NZ_CP036426.1"/>
</dbReference>
<organism evidence="3 4">
    <name type="scientific">Tautonia plasticadhaerens</name>
    <dbReference type="NCBI Taxonomy" id="2527974"/>
    <lineage>
        <taxon>Bacteria</taxon>
        <taxon>Pseudomonadati</taxon>
        <taxon>Planctomycetota</taxon>
        <taxon>Planctomycetia</taxon>
        <taxon>Isosphaerales</taxon>
        <taxon>Isosphaeraceae</taxon>
        <taxon>Tautonia</taxon>
    </lineage>
</organism>
<evidence type="ECO:0000256" key="2">
    <source>
        <dbReference type="SAM" id="Phobius"/>
    </source>
</evidence>
<proteinExistence type="predicted"/>
<gene>
    <name evidence="3" type="ORF">ElP_54990</name>
</gene>
<keyword evidence="2" id="KW-0812">Transmembrane</keyword>
<name>A0A518H9N7_9BACT</name>
<protein>
    <submittedName>
        <fullName evidence="3">Uncharacterized protein</fullName>
    </submittedName>
</protein>
<dbReference type="OrthoDB" id="9154573at2"/>
<evidence type="ECO:0000313" key="4">
    <source>
        <dbReference type="Proteomes" id="UP000317835"/>
    </source>
</evidence>
<accession>A0A518H9N7</accession>
<dbReference type="InterPro" id="IPR045919">
    <property type="entry name" value="DUF6338"/>
</dbReference>
<reference evidence="3 4" key="1">
    <citation type="submission" date="2019-02" db="EMBL/GenBank/DDBJ databases">
        <title>Deep-cultivation of Planctomycetes and their phenomic and genomic characterization uncovers novel biology.</title>
        <authorList>
            <person name="Wiegand S."/>
            <person name="Jogler M."/>
            <person name="Boedeker C."/>
            <person name="Pinto D."/>
            <person name="Vollmers J."/>
            <person name="Rivas-Marin E."/>
            <person name="Kohn T."/>
            <person name="Peeters S.H."/>
            <person name="Heuer A."/>
            <person name="Rast P."/>
            <person name="Oberbeckmann S."/>
            <person name="Bunk B."/>
            <person name="Jeske O."/>
            <person name="Meyerdierks A."/>
            <person name="Storesund J.E."/>
            <person name="Kallscheuer N."/>
            <person name="Luecker S."/>
            <person name="Lage O.M."/>
            <person name="Pohl T."/>
            <person name="Merkel B.J."/>
            <person name="Hornburger P."/>
            <person name="Mueller R.-W."/>
            <person name="Bruemmer F."/>
            <person name="Labrenz M."/>
            <person name="Spormann A.M."/>
            <person name="Op den Camp H."/>
            <person name="Overmann J."/>
            <person name="Amann R."/>
            <person name="Jetten M.S.M."/>
            <person name="Mascher T."/>
            <person name="Medema M.H."/>
            <person name="Devos D.P."/>
            <person name="Kaster A.-K."/>
            <person name="Ovreas L."/>
            <person name="Rohde M."/>
            <person name="Galperin M.Y."/>
            <person name="Jogler C."/>
        </authorList>
    </citation>
    <scope>NUCLEOTIDE SEQUENCE [LARGE SCALE GENOMIC DNA]</scope>
    <source>
        <strain evidence="3 4">ElP</strain>
    </source>
</reference>
<dbReference type="KEGG" id="tpla:ElP_54990"/>
<dbReference type="Pfam" id="PF19865">
    <property type="entry name" value="DUF6338"/>
    <property type="match status" value="1"/>
</dbReference>
<feature type="transmembrane region" description="Helical" evidence="2">
    <location>
        <begin position="6"/>
        <end position="27"/>
    </location>
</feature>
<dbReference type="Proteomes" id="UP000317835">
    <property type="component" value="Chromosome"/>
</dbReference>
<evidence type="ECO:0000256" key="1">
    <source>
        <dbReference type="SAM" id="MobiDB-lite"/>
    </source>
</evidence>
<keyword evidence="2" id="KW-0472">Membrane</keyword>
<feature type="transmembrane region" description="Helical" evidence="2">
    <location>
        <begin position="39"/>
        <end position="59"/>
    </location>
</feature>
<keyword evidence="4" id="KW-1185">Reference proteome</keyword>
<evidence type="ECO:0000313" key="3">
    <source>
        <dbReference type="EMBL" id="QDV37559.1"/>
    </source>
</evidence>
<feature type="transmembrane region" description="Helical" evidence="2">
    <location>
        <begin position="79"/>
        <end position="97"/>
    </location>
</feature>